<feature type="binding site" evidence="8">
    <location>
        <begin position="137"/>
        <end position="141"/>
    </location>
    <ligand>
        <name>NADP(+)</name>
        <dbReference type="ChEBI" id="CHEBI:58349"/>
    </ligand>
</feature>
<feature type="domain" description="Shikimate dehydrogenase substrate binding N-terminal" evidence="11">
    <location>
        <begin position="17"/>
        <end position="99"/>
    </location>
</feature>
<feature type="domain" description="SDH C-terminal" evidence="12">
    <location>
        <begin position="252"/>
        <end position="282"/>
    </location>
</feature>
<evidence type="ECO:0000256" key="2">
    <source>
        <dbReference type="ARBA" id="ARBA00012962"/>
    </source>
</evidence>
<dbReference type="InterPro" id="IPR013708">
    <property type="entry name" value="Shikimate_DH-bd_N"/>
</dbReference>
<keyword evidence="5 8" id="KW-0560">Oxidoreductase</keyword>
<dbReference type="SUPFAM" id="SSF51735">
    <property type="entry name" value="NAD(P)-binding Rossmann-fold domains"/>
    <property type="match status" value="1"/>
</dbReference>
<proteinExistence type="inferred from homology"/>
<evidence type="ECO:0000256" key="4">
    <source>
        <dbReference type="ARBA" id="ARBA00022857"/>
    </source>
</evidence>
<keyword evidence="3 8" id="KW-0028">Amino-acid biosynthesis</keyword>
<dbReference type="Pfam" id="PF18317">
    <property type="entry name" value="SDH_C"/>
    <property type="match status" value="1"/>
</dbReference>
<evidence type="ECO:0000256" key="7">
    <source>
        <dbReference type="ARBA" id="ARBA00049442"/>
    </source>
</evidence>
<feature type="binding site" evidence="8">
    <location>
        <position position="112"/>
    </location>
    <ligand>
        <name>shikimate</name>
        <dbReference type="ChEBI" id="CHEBI:36208"/>
    </ligand>
</feature>
<feature type="binding site" evidence="8">
    <location>
        <position position="97"/>
    </location>
    <ligand>
        <name>shikimate</name>
        <dbReference type="ChEBI" id="CHEBI:36208"/>
    </ligand>
</feature>
<dbReference type="InterPro" id="IPR041121">
    <property type="entry name" value="SDH_C"/>
</dbReference>
<dbReference type="HAMAP" id="MF_00222">
    <property type="entry name" value="Shikimate_DH_AroE"/>
    <property type="match status" value="1"/>
</dbReference>
<feature type="binding site" evidence="8">
    <location>
        <position position="252"/>
    </location>
    <ligand>
        <name>NADP(+)</name>
        <dbReference type="ChEBI" id="CHEBI:58349"/>
    </ligand>
</feature>
<feature type="active site" description="Proton acceptor" evidence="8">
    <location>
        <position position="76"/>
    </location>
</feature>
<dbReference type="GO" id="GO:0009073">
    <property type="term" value="P:aromatic amino acid family biosynthetic process"/>
    <property type="evidence" value="ECO:0007669"/>
    <property type="project" value="UniProtKB-KW"/>
</dbReference>
<evidence type="ECO:0000313" key="14">
    <source>
        <dbReference type="Proteomes" id="UP000249633"/>
    </source>
</evidence>
<comment type="caution">
    <text evidence="8">Lacks conserved residue(s) required for the propagation of feature annotation.</text>
</comment>
<evidence type="ECO:0000256" key="3">
    <source>
        <dbReference type="ARBA" id="ARBA00022605"/>
    </source>
</evidence>
<gene>
    <name evidence="8" type="primary">aroE</name>
    <name evidence="13" type="ORF">DI603_21170</name>
</gene>
<evidence type="ECO:0000256" key="1">
    <source>
        <dbReference type="ARBA" id="ARBA00004871"/>
    </source>
</evidence>
<feature type="binding site" evidence="8">
    <location>
        <position position="231"/>
    </location>
    <ligand>
        <name>shikimate</name>
        <dbReference type="ChEBI" id="CHEBI:36208"/>
    </ligand>
</feature>
<dbReference type="InterPro" id="IPR046346">
    <property type="entry name" value="Aminoacid_DH-like_N_sf"/>
</dbReference>
<dbReference type="SUPFAM" id="SSF53223">
    <property type="entry name" value="Aminoacid dehydrogenase-like, N-terminal domain"/>
    <property type="match status" value="1"/>
</dbReference>
<feature type="domain" description="Quinate/shikimate 5-dehydrogenase/glutamyl-tRNA reductase" evidence="10">
    <location>
        <begin position="125"/>
        <end position="207"/>
    </location>
</feature>
<dbReference type="EC" id="1.1.1.25" evidence="2 8"/>
<protein>
    <recommendedName>
        <fullName evidence="2 8">Shikimate dehydrogenase (NADP(+))</fullName>
        <shortName evidence="8">SDH</shortName>
        <ecNumber evidence="2 8">1.1.1.25</ecNumber>
    </recommendedName>
</protein>
<evidence type="ECO:0000256" key="6">
    <source>
        <dbReference type="ARBA" id="ARBA00023141"/>
    </source>
</evidence>
<dbReference type="GO" id="GO:0005829">
    <property type="term" value="C:cytosol"/>
    <property type="evidence" value="ECO:0007669"/>
    <property type="project" value="TreeGrafter"/>
</dbReference>
<comment type="catalytic activity">
    <reaction evidence="7 8">
        <text>shikimate + NADP(+) = 3-dehydroshikimate + NADPH + H(+)</text>
        <dbReference type="Rhea" id="RHEA:17737"/>
        <dbReference type="ChEBI" id="CHEBI:15378"/>
        <dbReference type="ChEBI" id="CHEBI:16630"/>
        <dbReference type="ChEBI" id="CHEBI:36208"/>
        <dbReference type="ChEBI" id="CHEBI:57783"/>
        <dbReference type="ChEBI" id="CHEBI:58349"/>
        <dbReference type="EC" id="1.1.1.25"/>
    </reaction>
</comment>
<dbReference type="EMBL" id="QFOD01000028">
    <property type="protein sequence ID" value="PZP27651.1"/>
    <property type="molecule type" value="Genomic_DNA"/>
</dbReference>
<comment type="pathway">
    <text evidence="1 8">Metabolic intermediate biosynthesis; chorismate biosynthesis; chorismate from D-erythrose 4-phosphate and phosphoenolpyruvate: step 4/7.</text>
</comment>
<dbReference type="InterPro" id="IPR011342">
    <property type="entry name" value="Shikimate_DH"/>
</dbReference>
<dbReference type="GO" id="GO:0004764">
    <property type="term" value="F:shikimate 3-dehydrogenase (NADP+) activity"/>
    <property type="evidence" value="ECO:0007669"/>
    <property type="project" value="UniProtKB-UniRule"/>
</dbReference>
<dbReference type="GO" id="GO:0019632">
    <property type="term" value="P:shikimate metabolic process"/>
    <property type="evidence" value="ECO:0007669"/>
    <property type="project" value="InterPro"/>
</dbReference>
<organism evidence="13 14">
    <name type="scientific">Roseateles depolymerans</name>
    <dbReference type="NCBI Taxonomy" id="76731"/>
    <lineage>
        <taxon>Bacteria</taxon>
        <taxon>Pseudomonadati</taxon>
        <taxon>Pseudomonadota</taxon>
        <taxon>Betaproteobacteria</taxon>
        <taxon>Burkholderiales</taxon>
        <taxon>Sphaerotilaceae</taxon>
        <taxon>Roseateles</taxon>
    </lineage>
</organism>
<evidence type="ECO:0000259" key="11">
    <source>
        <dbReference type="Pfam" id="PF08501"/>
    </source>
</evidence>
<feature type="binding site" evidence="8">
    <location>
        <begin position="25"/>
        <end position="27"/>
    </location>
    <ligand>
        <name>shikimate</name>
        <dbReference type="ChEBI" id="CHEBI:36208"/>
    </ligand>
</feature>
<dbReference type="GO" id="GO:0009423">
    <property type="term" value="P:chorismate biosynthetic process"/>
    <property type="evidence" value="ECO:0007669"/>
    <property type="project" value="UniProtKB-UniRule"/>
</dbReference>
<dbReference type="InterPro" id="IPR022893">
    <property type="entry name" value="Shikimate_DH_fam"/>
</dbReference>
<dbReference type="PANTHER" id="PTHR21089:SF1">
    <property type="entry name" value="BIFUNCTIONAL 3-DEHYDROQUINATE DEHYDRATASE_SHIKIMATE DEHYDROGENASE, CHLOROPLASTIC"/>
    <property type="match status" value="1"/>
</dbReference>
<keyword evidence="9" id="KW-0812">Transmembrane</keyword>
<evidence type="ECO:0000256" key="9">
    <source>
        <dbReference type="SAM" id="Phobius"/>
    </source>
</evidence>
<sequence>MNAENHPADLPIDRYAVVGHPVEHSRSPRIHALFAAQTGQAVDYGRLLAPLDGFEPAVRAFAAAGARGCNVTVPFKFEAFQLAAHRTPRAELAGAVNTLRFDADGWWGDNTDGAGLVRDLEHNAARPLSGLQLLLVGAGGAAAGVLGALIAARPARITVVNRSPDKARALVDSHAELGRAHGVALHSAALADAPAAQDVVINASSSSLAGSGAPVDARTLRPGALAVDLMYGPAAQSFLDWAAAHGAEPRDGLGMLVEQAAEAFCFWRGVRPDTAPVLAALRAELNGRAGNGLKA</sequence>
<feature type="binding site" evidence="8">
    <location>
        <position position="229"/>
    </location>
    <ligand>
        <name>NADP(+)</name>
        <dbReference type="ChEBI" id="CHEBI:58349"/>
    </ligand>
</feature>
<dbReference type="InterPro" id="IPR006151">
    <property type="entry name" value="Shikm_DH/Glu-tRNA_Rdtase"/>
</dbReference>
<dbReference type="GO" id="GO:0008652">
    <property type="term" value="P:amino acid biosynthetic process"/>
    <property type="evidence" value="ECO:0007669"/>
    <property type="project" value="UniProtKB-KW"/>
</dbReference>
<keyword evidence="6 8" id="KW-0057">Aromatic amino acid biosynthesis</keyword>
<feature type="binding site" evidence="8">
    <location>
        <position position="259"/>
    </location>
    <ligand>
        <name>shikimate</name>
        <dbReference type="ChEBI" id="CHEBI:36208"/>
    </ligand>
</feature>
<dbReference type="Gene3D" id="3.40.50.10860">
    <property type="entry name" value="Leucine Dehydrogenase, chain A, domain 1"/>
    <property type="match status" value="1"/>
</dbReference>
<comment type="similarity">
    <text evidence="8">Belongs to the shikimate dehydrogenase family.</text>
</comment>
<evidence type="ECO:0000256" key="8">
    <source>
        <dbReference type="HAMAP-Rule" id="MF_00222"/>
    </source>
</evidence>
<dbReference type="Proteomes" id="UP000249633">
    <property type="component" value="Unassembled WGS sequence"/>
</dbReference>
<dbReference type="Gene3D" id="3.40.50.720">
    <property type="entry name" value="NAD(P)-binding Rossmann-like Domain"/>
    <property type="match status" value="1"/>
</dbReference>
<accession>A0A2W5D791</accession>
<dbReference type="Pfam" id="PF08501">
    <property type="entry name" value="Shikimate_dh_N"/>
    <property type="match status" value="1"/>
</dbReference>
<evidence type="ECO:0000256" key="5">
    <source>
        <dbReference type="ARBA" id="ARBA00023002"/>
    </source>
</evidence>
<keyword evidence="9" id="KW-0472">Membrane</keyword>
<keyword evidence="9" id="KW-1133">Transmembrane helix</keyword>
<dbReference type="FunFam" id="3.40.50.10860:FF:000006">
    <property type="entry name" value="Shikimate dehydrogenase (NADP(+))"/>
    <property type="match status" value="1"/>
</dbReference>
<comment type="caution">
    <text evidence="13">The sequence shown here is derived from an EMBL/GenBank/DDBJ whole genome shotgun (WGS) entry which is preliminary data.</text>
</comment>
<comment type="subunit">
    <text evidence="8">Homodimer.</text>
</comment>
<feature type="binding site" evidence="8">
    <location>
        <position position="72"/>
    </location>
    <ligand>
        <name>shikimate</name>
        <dbReference type="ChEBI" id="CHEBI:36208"/>
    </ligand>
</feature>
<evidence type="ECO:0000259" key="10">
    <source>
        <dbReference type="Pfam" id="PF01488"/>
    </source>
</evidence>
<reference evidence="13 14" key="1">
    <citation type="submission" date="2017-08" db="EMBL/GenBank/DDBJ databases">
        <title>Infants hospitalized years apart are colonized by the same room-sourced microbial strains.</title>
        <authorList>
            <person name="Brooks B."/>
            <person name="Olm M.R."/>
            <person name="Firek B.A."/>
            <person name="Baker R."/>
            <person name="Thomas B.C."/>
            <person name="Morowitz M.J."/>
            <person name="Banfield J.F."/>
        </authorList>
    </citation>
    <scope>NUCLEOTIDE SEQUENCE [LARGE SCALE GENOMIC DNA]</scope>
    <source>
        <strain evidence="13">S2_012_000_R2_81</strain>
    </source>
</reference>
<keyword evidence="4 8" id="KW-0521">NADP</keyword>
<dbReference type="InterPro" id="IPR036291">
    <property type="entry name" value="NAD(P)-bd_dom_sf"/>
</dbReference>
<name>A0A2W5D791_9BURK</name>
<evidence type="ECO:0000259" key="12">
    <source>
        <dbReference type="Pfam" id="PF18317"/>
    </source>
</evidence>
<comment type="function">
    <text evidence="8">Involved in the biosynthesis of the chorismate, which leads to the biosynthesis of aromatic amino acids. Catalyzes the reversible NADPH linked reduction of 3-dehydroshikimate (DHSA) to yield shikimate (SA).</text>
</comment>
<evidence type="ECO:0000313" key="13">
    <source>
        <dbReference type="EMBL" id="PZP27651.1"/>
    </source>
</evidence>
<dbReference type="NCBIfam" id="TIGR00507">
    <property type="entry name" value="aroE"/>
    <property type="match status" value="1"/>
</dbReference>
<dbReference type="GO" id="GO:0050661">
    <property type="term" value="F:NADP binding"/>
    <property type="evidence" value="ECO:0007669"/>
    <property type="project" value="InterPro"/>
</dbReference>
<dbReference type="PANTHER" id="PTHR21089">
    <property type="entry name" value="SHIKIMATE DEHYDROGENASE"/>
    <property type="match status" value="1"/>
</dbReference>
<dbReference type="Pfam" id="PF01488">
    <property type="entry name" value="Shikimate_DH"/>
    <property type="match status" value="1"/>
</dbReference>
<dbReference type="NCBIfam" id="NF001310">
    <property type="entry name" value="PRK00258.1-2"/>
    <property type="match status" value="1"/>
</dbReference>
<dbReference type="AlphaFoldDB" id="A0A2W5D791"/>
<dbReference type="UniPathway" id="UPA00053">
    <property type="reaction ID" value="UER00087"/>
</dbReference>
<feature type="transmembrane region" description="Helical" evidence="9">
    <location>
        <begin position="131"/>
        <end position="152"/>
    </location>
</feature>